<comment type="function">
    <text evidence="6">Involved in cytoplasm to vacuole transport (Cvt) and autophagic vesicle formation.</text>
</comment>
<dbReference type="GO" id="GO:0006995">
    <property type="term" value="P:cellular response to nitrogen starvation"/>
    <property type="evidence" value="ECO:0007669"/>
    <property type="project" value="TreeGrafter"/>
</dbReference>
<dbReference type="GO" id="GO:0034727">
    <property type="term" value="P:piecemeal microautophagy of the nucleus"/>
    <property type="evidence" value="ECO:0007669"/>
    <property type="project" value="TreeGrafter"/>
</dbReference>
<dbReference type="InterPro" id="IPR042526">
    <property type="entry name" value="Atg5_HR"/>
</dbReference>
<feature type="domain" description="Autophagy protein ATG5 UblA" evidence="9">
    <location>
        <begin position="15"/>
        <end position="130"/>
    </location>
</feature>
<keyword evidence="6" id="KW-0472">Membrane</keyword>
<dbReference type="InterPro" id="IPR007239">
    <property type="entry name" value="Atg5"/>
</dbReference>
<dbReference type="InterPro" id="IPR048940">
    <property type="entry name" value="ATG5_HBR"/>
</dbReference>
<evidence type="ECO:0000256" key="6">
    <source>
        <dbReference type="RuleBase" id="RU361202"/>
    </source>
</evidence>
<gene>
    <name evidence="10" type="ORF">BDV96DRAFT_616099</name>
</gene>
<dbReference type="InterPro" id="IPR048318">
    <property type="entry name" value="ATG5_UblB"/>
</dbReference>
<dbReference type="AlphaFoldDB" id="A0A6A5YPR9"/>
<dbReference type="InterPro" id="IPR048939">
    <property type="entry name" value="ATG5_UblA"/>
</dbReference>
<evidence type="ECO:0000259" key="7">
    <source>
        <dbReference type="Pfam" id="PF04106"/>
    </source>
</evidence>
<dbReference type="InterPro" id="IPR042527">
    <property type="entry name" value="Atg5_UblA_dom_sf"/>
</dbReference>
<dbReference type="OrthoDB" id="272162at2759"/>
<dbReference type="GO" id="GO:0034045">
    <property type="term" value="C:phagophore assembly site membrane"/>
    <property type="evidence" value="ECO:0007669"/>
    <property type="project" value="UniProtKB-SubCell"/>
</dbReference>
<dbReference type="PANTHER" id="PTHR13040">
    <property type="entry name" value="AUTOPHAGY PROTEIN 5"/>
    <property type="match status" value="1"/>
</dbReference>
<dbReference type="GO" id="GO:0019776">
    <property type="term" value="F:Atg8-family ligase activity"/>
    <property type="evidence" value="ECO:0007669"/>
    <property type="project" value="TreeGrafter"/>
</dbReference>
<keyword evidence="6" id="KW-0813">Transport</keyword>
<dbReference type="GO" id="GO:0034274">
    <property type="term" value="C:Atg12-Atg5-Atg16 complex"/>
    <property type="evidence" value="ECO:0007669"/>
    <property type="project" value="TreeGrafter"/>
</dbReference>
<evidence type="ECO:0000256" key="1">
    <source>
        <dbReference type="ARBA" id="ARBA00004623"/>
    </source>
</evidence>
<keyword evidence="11" id="KW-1185">Reference proteome</keyword>
<dbReference type="Pfam" id="PF04106">
    <property type="entry name" value="ATG5_UblB"/>
    <property type="match status" value="1"/>
</dbReference>
<comment type="subunit">
    <text evidence="6">Conjugated with ATG12.</text>
</comment>
<dbReference type="GO" id="GO:0005776">
    <property type="term" value="C:autophagosome"/>
    <property type="evidence" value="ECO:0007669"/>
    <property type="project" value="TreeGrafter"/>
</dbReference>
<evidence type="ECO:0000313" key="11">
    <source>
        <dbReference type="Proteomes" id="UP000799770"/>
    </source>
</evidence>
<proteinExistence type="inferred from homology"/>
<dbReference type="EMBL" id="ML977344">
    <property type="protein sequence ID" value="KAF2109125.1"/>
    <property type="molecule type" value="Genomic_DNA"/>
</dbReference>
<dbReference type="PANTHER" id="PTHR13040:SF2">
    <property type="entry name" value="AUTOPHAGY PROTEIN 5"/>
    <property type="match status" value="1"/>
</dbReference>
<evidence type="ECO:0000313" key="10">
    <source>
        <dbReference type="EMBL" id="KAF2109125.1"/>
    </source>
</evidence>
<keyword evidence="5 6" id="KW-0072">Autophagy</keyword>
<dbReference type="GO" id="GO:0061908">
    <property type="term" value="C:phagophore"/>
    <property type="evidence" value="ECO:0007669"/>
    <property type="project" value="TreeGrafter"/>
</dbReference>
<sequence>MSVPRDVASRLRQRVWEGSIPLEIRLNKGDSRSYDGSEPYLIHLPRVSYLGLLLQRLHAFFARDLIYPDVAPTEGWLSFEHVPLKWHYPIGVLYDLYSGAEPTYPSDPDADNQVPAEEIESLPWKLTVHYSDYPIGQMIKLDKDGKHLHDLYINSVKEADMLRNGNAKTIMSMPLKDSEQLWESIKDHSFPLFNPINQKLLNPQGMDLRNVPLRLYVPHRAADTIEEEPVAGSIRVVQTPIPLSISSRQPQTIGTALNQLLPNLFPSPRTALLAQPVLHGAVLPMNGKIEEVLKTSAYSDGWLHIAIVMMG</sequence>
<dbReference type="GO" id="GO:0000422">
    <property type="term" value="P:autophagy of mitochondrion"/>
    <property type="evidence" value="ECO:0007669"/>
    <property type="project" value="TreeGrafter"/>
</dbReference>
<evidence type="ECO:0000259" key="9">
    <source>
        <dbReference type="Pfam" id="PF20638"/>
    </source>
</evidence>
<organism evidence="10 11">
    <name type="scientific">Lophiotrema nucula</name>
    <dbReference type="NCBI Taxonomy" id="690887"/>
    <lineage>
        <taxon>Eukaryota</taxon>
        <taxon>Fungi</taxon>
        <taxon>Dikarya</taxon>
        <taxon>Ascomycota</taxon>
        <taxon>Pezizomycotina</taxon>
        <taxon>Dothideomycetes</taxon>
        <taxon>Pleosporomycetidae</taxon>
        <taxon>Pleosporales</taxon>
        <taxon>Lophiotremataceae</taxon>
        <taxon>Lophiotrema</taxon>
    </lineage>
</organism>
<keyword evidence="4 6" id="KW-0832">Ubl conjugation</keyword>
<accession>A0A6A5YPR9</accession>
<dbReference type="Pfam" id="PF20637">
    <property type="entry name" value="ATG5_HBR"/>
    <property type="match status" value="1"/>
</dbReference>
<feature type="domain" description="Autophagy protein ATG5 alpha-helical bundle region" evidence="8">
    <location>
        <begin position="146"/>
        <end position="202"/>
    </location>
</feature>
<evidence type="ECO:0000259" key="8">
    <source>
        <dbReference type="Pfam" id="PF20637"/>
    </source>
</evidence>
<protein>
    <recommendedName>
        <fullName evidence="6">Autophagy protein 5</fullName>
    </recommendedName>
</protein>
<reference evidence="10" key="1">
    <citation type="journal article" date="2020" name="Stud. Mycol.">
        <title>101 Dothideomycetes genomes: a test case for predicting lifestyles and emergence of pathogens.</title>
        <authorList>
            <person name="Haridas S."/>
            <person name="Albert R."/>
            <person name="Binder M."/>
            <person name="Bloem J."/>
            <person name="Labutti K."/>
            <person name="Salamov A."/>
            <person name="Andreopoulos B."/>
            <person name="Baker S."/>
            <person name="Barry K."/>
            <person name="Bills G."/>
            <person name="Bluhm B."/>
            <person name="Cannon C."/>
            <person name="Castanera R."/>
            <person name="Culley D."/>
            <person name="Daum C."/>
            <person name="Ezra D."/>
            <person name="Gonzalez J."/>
            <person name="Henrissat B."/>
            <person name="Kuo A."/>
            <person name="Liang C."/>
            <person name="Lipzen A."/>
            <person name="Lutzoni F."/>
            <person name="Magnuson J."/>
            <person name="Mondo S."/>
            <person name="Nolan M."/>
            <person name="Ohm R."/>
            <person name="Pangilinan J."/>
            <person name="Park H.-J."/>
            <person name="Ramirez L."/>
            <person name="Alfaro M."/>
            <person name="Sun H."/>
            <person name="Tritt A."/>
            <person name="Yoshinaga Y."/>
            <person name="Zwiers L.-H."/>
            <person name="Turgeon B."/>
            <person name="Goodwin S."/>
            <person name="Spatafora J."/>
            <person name="Crous P."/>
            <person name="Grigoriev I."/>
        </authorList>
    </citation>
    <scope>NUCLEOTIDE SEQUENCE</scope>
    <source>
        <strain evidence="10">CBS 627.86</strain>
    </source>
</reference>
<dbReference type="Pfam" id="PF20638">
    <property type="entry name" value="ATG5_UblA"/>
    <property type="match status" value="1"/>
</dbReference>
<dbReference type="GO" id="GO:0044233">
    <property type="term" value="C:mitochondria-associated endoplasmic reticulum membrane contact site"/>
    <property type="evidence" value="ECO:0007669"/>
    <property type="project" value="TreeGrafter"/>
</dbReference>
<evidence type="ECO:0000256" key="2">
    <source>
        <dbReference type="ARBA" id="ARBA00006910"/>
    </source>
</evidence>
<evidence type="ECO:0000256" key="3">
    <source>
        <dbReference type="ARBA" id="ARBA00022499"/>
    </source>
</evidence>
<dbReference type="Gene3D" id="3.10.20.620">
    <property type="match status" value="1"/>
</dbReference>
<dbReference type="FunFam" id="3.10.20.620:FF:000004">
    <property type="entry name" value="Autophagy protein 5"/>
    <property type="match status" value="1"/>
</dbReference>
<keyword evidence="3 6" id="KW-1017">Isopeptide bond</keyword>
<comment type="similarity">
    <text evidence="2 6">Belongs to the ATG5 family.</text>
</comment>
<dbReference type="Gene3D" id="1.10.246.190">
    <property type="entry name" value="Autophagy protein Apg5, helix rich domain"/>
    <property type="match status" value="1"/>
</dbReference>
<comment type="subcellular location">
    <subcellularLocation>
        <location evidence="1 6">Preautophagosomal structure membrane</location>
        <topology evidence="1 6">Peripheral membrane protein</topology>
    </subcellularLocation>
</comment>
<evidence type="ECO:0000256" key="5">
    <source>
        <dbReference type="ARBA" id="ARBA00023006"/>
    </source>
</evidence>
<name>A0A6A5YPR9_9PLEO</name>
<feature type="domain" description="Autophagy protein ATG5 UblB" evidence="7">
    <location>
        <begin position="210"/>
        <end position="307"/>
    </location>
</feature>
<dbReference type="Gene3D" id="3.10.20.90">
    <property type="entry name" value="Phosphatidylinositol 3-kinase Catalytic Subunit, Chain A, domain 1"/>
    <property type="match status" value="1"/>
</dbReference>
<dbReference type="Proteomes" id="UP000799770">
    <property type="component" value="Unassembled WGS sequence"/>
</dbReference>
<evidence type="ECO:0000256" key="4">
    <source>
        <dbReference type="ARBA" id="ARBA00022843"/>
    </source>
</evidence>